<organism evidence="3 4">
    <name type="scientific">Longimonas halophila</name>
    <dbReference type="NCBI Taxonomy" id="1469170"/>
    <lineage>
        <taxon>Bacteria</taxon>
        <taxon>Pseudomonadati</taxon>
        <taxon>Rhodothermota</taxon>
        <taxon>Rhodothermia</taxon>
        <taxon>Rhodothermales</taxon>
        <taxon>Salisaetaceae</taxon>
        <taxon>Longimonas</taxon>
    </lineage>
</organism>
<evidence type="ECO:0000313" key="3">
    <source>
        <dbReference type="EMBL" id="PEN08347.1"/>
    </source>
</evidence>
<dbReference type="PANTHER" id="PTHR11731:SF193">
    <property type="entry name" value="DIPEPTIDYL PEPTIDASE 9"/>
    <property type="match status" value="1"/>
</dbReference>
<dbReference type="InterPro" id="IPR029058">
    <property type="entry name" value="AB_hydrolase_fold"/>
</dbReference>
<name>A0A2H3NUU5_9BACT</name>
<evidence type="ECO:0000256" key="1">
    <source>
        <dbReference type="SAM" id="MobiDB-lite"/>
    </source>
</evidence>
<feature type="domain" description="Peptidase S9 prolyl oligopeptidase catalytic" evidence="2">
    <location>
        <begin position="721"/>
        <end position="918"/>
    </location>
</feature>
<dbReference type="OrthoDB" id="9812921at2"/>
<gene>
    <name evidence="3" type="ORF">CRI93_04325</name>
</gene>
<dbReference type="GO" id="GO:0008239">
    <property type="term" value="F:dipeptidyl-peptidase activity"/>
    <property type="evidence" value="ECO:0007669"/>
    <property type="project" value="TreeGrafter"/>
</dbReference>
<dbReference type="AlphaFoldDB" id="A0A2H3NUU5"/>
<feature type="region of interest" description="Disordered" evidence="1">
    <location>
        <begin position="165"/>
        <end position="185"/>
    </location>
</feature>
<dbReference type="InterPro" id="IPR050278">
    <property type="entry name" value="Serine_Prot_S9B/DPPIV"/>
</dbReference>
<evidence type="ECO:0000313" key="4">
    <source>
        <dbReference type="Proteomes" id="UP000221024"/>
    </source>
</evidence>
<dbReference type="GO" id="GO:0006508">
    <property type="term" value="P:proteolysis"/>
    <property type="evidence" value="ECO:0007669"/>
    <property type="project" value="InterPro"/>
</dbReference>
<dbReference type="Pfam" id="PF00326">
    <property type="entry name" value="Peptidase_S9"/>
    <property type="match status" value="1"/>
</dbReference>
<comment type="caution">
    <text evidence="3">The sequence shown here is derived from an EMBL/GenBank/DDBJ whole genome shotgun (WGS) entry which is preliminary data.</text>
</comment>
<dbReference type="Proteomes" id="UP000221024">
    <property type="component" value="Unassembled WGS sequence"/>
</dbReference>
<dbReference type="InterPro" id="IPR011042">
    <property type="entry name" value="6-blade_b-propeller_TolB-like"/>
</dbReference>
<dbReference type="SUPFAM" id="SSF53474">
    <property type="entry name" value="alpha/beta-Hydrolases"/>
    <property type="match status" value="1"/>
</dbReference>
<dbReference type="Gene3D" id="2.120.10.30">
    <property type="entry name" value="TolB, C-terminal domain"/>
    <property type="match status" value="1"/>
</dbReference>
<reference evidence="3 4" key="1">
    <citation type="submission" date="2017-10" db="EMBL/GenBank/DDBJ databases">
        <title>Draft genome of Longimonas halophila.</title>
        <authorList>
            <person name="Goh K.M."/>
            <person name="Shamsir M.S."/>
            <person name="Lim S.W."/>
        </authorList>
    </citation>
    <scope>NUCLEOTIDE SEQUENCE [LARGE SCALE GENOMIC DNA]</scope>
    <source>
        <strain evidence="3 4">KCTC 42399</strain>
    </source>
</reference>
<feature type="compositionally biased region" description="Polar residues" evidence="1">
    <location>
        <begin position="165"/>
        <end position="174"/>
    </location>
</feature>
<keyword evidence="4" id="KW-1185">Reference proteome</keyword>
<dbReference type="Gene3D" id="3.40.50.1820">
    <property type="entry name" value="alpha/beta hydrolase"/>
    <property type="match status" value="1"/>
</dbReference>
<accession>A0A2H3NUU5</accession>
<sequence>MRRLLPPLNLVLLMRTVSLRTCWTLALGLLLAVCSGPLATAQQALDHDDYAIWNQMHTQALAPDGESVLYVLGPEHGDDTLRVAQPDGTHLLDVPRSTHDAQFTANSQHVITRIVPPTDAEDDDAPDSLAVASIDTGEVERIPDIASFRLPEESGDWIAYRHADTTNADNTSENADPDTSDTRADAGSTLVLRSLESGEERTYEHATDEYAFSPDGAWLVFARATPDSTGDGVFAVPTQTGDVRPLLTGPGSYTNLTIDEDSEQVAFLTNRDDVESEAIEADAPAHTLYRAALAEDAERIAGWQADGLPDNWWVSEHGSLSFSDDGTRLFFGTAPQPAPDTTATLVGEPVQVDIWHWQDERPQSVQLNDREEELQRSYQAVVHLNDDNRIVQLATEDRPNVDVGNNGNADLAVANTSRPYQQEMSWDFPSYHDVYLVDVNTGAARQVQEQVQYPASLSPEAEYLTWWDGTAETWWAQSVEAGSTPIDLGQAINAPLYNEDHDRPYPPFPYGSAGWLTEDEAFLIYDRFDAWAVDPSSPENPTNLTGGLGRAESMQFRIQQLDDEADTLDPDAPLMLHAFNTETKASGYYEGAVDGAPPTELIMMDRRFSGLTQAADSDRLLYQREDVSEFPDLWTATPDFDAPVQISTANPQQSNYRWSTAELTSWTALHGETLDGIIYKPDDFDADATYPLMVYFYERNSDNLHNHWAPAPHRSIINPTFYASRGYVVFVPDIVYEEGYPGESAYNSIMPGVTELADAPFIDRDRIGVQGHSWGGYQIAYMITRTDLFAAAEAGAPVSNMTSAYGGIRQRTGRSRMFQYEQTQSRIGGSLWEYPTRYWENSPLFYADRIDTPLMMMHNDEDGAVPFEQGVEMFMAMRRLGKPAWLINYNGQPHWPTEYHLKVDWQRRMQQFFDHYLMNADAPPWLDEGIPATEKGRTLGYEVE</sequence>
<dbReference type="GO" id="GO:0008236">
    <property type="term" value="F:serine-type peptidase activity"/>
    <property type="evidence" value="ECO:0007669"/>
    <property type="project" value="InterPro"/>
</dbReference>
<protein>
    <submittedName>
        <fullName evidence="3">Acylaminoacyl-peptidase</fullName>
    </submittedName>
</protein>
<dbReference type="EMBL" id="PDEP01000003">
    <property type="protein sequence ID" value="PEN08347.1"/>
    <property type="molecule type" value="Genomic_DNA"/>
</dbReference>
<evidence type="ECO:0000259" key="2">
    <source>
        <dbReference type="Pfam" id="PF00326"/>
    </source>
</evidence>
<dbReference type="SUPFAM" id="SSF69304">
    <property type="entry name" value="Tricorn protease N-terminal domain"/>
    <property type="match status" value="2"/>
</dbReference>
<dbReference type="PANTHER" id="PTHR11731">
    <property type="entry name" value="PROTEASE FAMILY S9B,C DIPEPTIDYL-PEPTIDASE IV-RELATED"/>
    <property type="match status" value="1"/>
</dbReference>
<proteinExistence type="predicted"/>
<dbReference type="InterPro" id="IPR001375">
    <property type="entry name" value="Peptidase_S9_cat"/>
</dbReference>